<dbReference type="Pfam" id="PF03781">
    <property type="entry name" value="FGE-sulfatase"/>
    <property type="match status" value="1"/>
</dbReference>
<name>A0A432YW05_9GAMM</name>
<gene>
    <name evidence="2" type="ORF">CWI73_01170</name>
</gene>
<dbReference type="InterPro" id="IPR016187">
    <property type="entry name" value="CTDL_fold"/>
</dbReference>
<dbReference type="EMBL" id="PIQA01000001">
    <property type="protein sequence ID" value="RUO67509.1"/>
    <property type="molecule type" value="Genomic_DNA"/>
</dbReference>
<evidence type="ECO:0000313" key="3">
    <source>
        <dbReference type="Proteomes" id="UP000288361"/>
    </source>
</evidence>
<reference evidence="2 3" key="1">
    <citation type="journal article" date="2011" name="Front. Microbiol.">
        <title>Genomic signatures of strain selection and enhancement in Bacillus atrophaeus var. globigii, a historical biowarfare simulant.</title>
        <authorList>
            <person name="Gibbons H.S."/>
            <person name="Broomall S.M."/>
            <person name="McNew L.A."/>
            <person name="Daligault H."/>
            <person name="Chapman C."/>
            <person name="Bruce D."/>
            <person name="Karavis M."/>
            <person name="Krepps M."/>
            <person name="McGregor P.A."/>
            <person name="Hong C."/>
            <person name="Park K.H."/>
            <person name="Akmal A."/>
            <person name="Feldman A."/>
            <person name="Lin J.S."/>
            <person name="Chang W.E."/>
            <person name="Higgs B.W."/>
            <person name="Demirev P."/>
            <person name="Lindquist J."/>
            <person name="Liem A."/>
            <person name="Fochler E."/>
            <person name="Read T.D."/>
            <person name="Tapia R."/>
            <person name="Johnson S."/>
            <person name="Bishop-Lilly K.A."/>
            <person name="Detter C."/>
            <person name="Han C."/>
            <person name="Sozhamannan S."/>
            <person name="Rosenzweig C.N."/>
            <person name="Skowronski E.W."/>
        </authorList>
    </citation>
    <scope>NUCLEOTIDE SEQUENCE [LARGE SCALE GENOMIC DNA]</scope>
    <source>
        <strain evidence="2 3">TPS4-2</strain>
    </source>
</reference>
<dbReference type="PANTHER" id="PTHR23150">
    <property type="entry name" value="SULFATASE MODIFYING FACTOR 1, 2"/>
    <property type="match status" value="1"/>
</dbReference>
<dbReference type="Gene3D" id="3.90.1580.10">
    <property type="entry name" value="paralog of FGE (formylglycine-generating enzyme)"/>
    <property type="match status" value="1"/>
</dbReference>
<evidence type="ECO:0000313" key="2">
    <source>
        <dbReference type="EMBL" id="RUO67509.1"/>
    </source>
</evidence>
<feature type="domain" description="Sulfatase-modifying factor enzyme-like" evidence="1">
    <location>
        <begin position="25"/>
        <end position="246"/>
    </location>
</feature>
<dbReference type="GO" id="GO:0120147">
    <property type="term" value="F:formylglycine-generating oxidase activity"/>
    <property type="evidence" value="ECO:0007669"/>
    <property type="project" value="TreeGrafter"/>
</dbReference>
<dbReference type="InterPro" id="IPR042095">
    <property type="entry name" value="SUMF_sf"/>
</dbReference>
<organism evidence="2 3">
    <name type="scientific">Idiomarina piscisalsi</name>
    <dbReference type="NCBI Taxonomy" id="1096243"/>
    <lineage>
        <taxon>Bacteria</taxon>
        <taxon>Pseudomonadati</taxon>
        <taxon>Pseudomonadota</taxon>
        <taxon>Gammaproteobacteria</taxon>
        <taxon>Alteromonadales</taxon>
        <taxon>Idiomarinaceae</taxon>
        <taxon>Idiomarina</taxon>
    </lineage>
</organism>
<comment type="caution">
    <text evidence="2">The sequence shown here is derived from an EMBL/GenBank/DDBJ whole genome shotgun (WGS) entry which is preliminary data.</text>
</comment>
<dbReference type="AlphaFoldDB" id="A0A432YW05"/>
<accession>A0A432YW05</accession>
<dbReference type="PANTHER" id="PTHR23150:SF19">
    <property type="entry name" value="FORMYLGLYCINE-GENERATING ENZYME"/>
    <property type="match status" value="1"/>
</dbReference>
<evidence type="ECO:0000259" key="1">
    <source>
        <dbReference type="Pfam" id="PF03781"/>
    </source>
</evidence>
<dbReference type="SUPFAM" id="SSF56436">
    <property type="entry name" value="C-type lectin-like"/>
    <property type="match status" value="1"/>
</dbReference>
<sequence>MVKWLGVAGLMFSTLTASPLVLSDPVRINGGEFEPPVLLDKERLSIEINSFMLDATPVTNQLFLDFVKSHPKWQRDNIAALFHDGNYLKHWPQNNAYPDGQADHPVTYVSWFAAREYCAAKGGRLPSLNEWEYASVQYRQQQNISDDDYARNLFAWYSQPKSDEQRVNVNATELSHMYDRVNEWVEDYQLLLTNGDDVDLLSGSCGDGARFLSSFTKANYATFFRYQSRSDYAPQSSTSTMGFRCAYDISSDTIASNGDQL</sequence>
<protein>
    <submittedName>
        <fullName evidence="2">Formylglycine-generating enzyme family protein</fullName>
    </submittedName>
</protein>
<dbReference type="RefSeq" id="WP_126751180.1">
    <property type="nucleotide sequence ID" value="NZ_JBHUMT010000016.1"/>
</dbReference>
<dbReference type="Proteomes" id="UP000288361">
    <property type="component" value="Unassembled WGS sequence"/>
</dbReference>
<proteinExistence type="predicted"/>
<dbReference type="InterPro" id="IPR005532">
    <property type="entry name" value="SUMF_dom"/>
</dbReference>
<dbReference type="InterPro" id="IPR051043">
    <property type="entry name" value="Sulfatase_Mod_Factor_Kinase"/>
</dbReference>